<dbReference type="InterPro" id="IPR027304">
    <property type="entry name" value="Trigger_fact/SurA_dom_sf"/>
</dbReference>
<comment type="caution">
    <text evidence="17">The sequence shown here is derived from an EMBL/GenBank/DDBJ whole genome shotgun (WGS) entry which is preliminary data.</text>
</comment>
<keyword evidence="14" id="KW-0697">Rotamase</keyword>
<keyword evidence="18" id="KW-1185">Reference proteome</keyword>
<keyword evidence="8" id="KW-0143">Chaperone</keyword>
<evidence type="ECO:0000256" key="1">
    <source>
        <dbReference type="ARBA" id="ARBA00004382"/>
    </source>
</evidence>
<dbReference type="Pfam" id="PF13624">
    <property type="entry name" value="SurA_N_3"/>
    <property type="match status" value="1"/>
</dbReference>
<dbReference type="InterPro" id="IPR046357">
    <property type="entry name" value="PPIase_dom_sf"/>
</dbReference>
<evidence type="ECO:0000256" key="4">
    <source>
        <dbReference type="ARBA" id="ARBA00022519"/>
    </source>
</evidence>
<evidence type="ECO:0000256" key="15">
    <source>
        <dbReference type="SAM" id="Phobius"/>
    </source>
</evidence>
<dbReference type="PATRIC" id="fig|1439726.3.peg.4140"/>
<dbReference type="InterPro" id="IPR052029">
    <property type="entry name" value="PpiD_chaperone"/>
</dbReference>
<keyword evidence="5 15" id="KW-0812">Transmembrane</keyword>
<evidence type="ECO:0000256" key="11">
    <source>
        <dbReference type="ARBA" id="ARBA00038408"/>
    </source>
</evidence>
<reference evidence="17 18" key="1">
    <citation type="submission" date="2016-07" db="EMBL/GenBank/DDBJ databases">
        <title>Draft Genome Sequence of Methylobrevis pamukkalensis PK2.</title>
        <authorList>
            <person name="Vasilenko O.V."/>
            <person name="Doronina N.V."/>
            <person name="Shmareva M.N."/>
            <person name="Tarlachkov S.V."/>
            <person name="Mustakhimov I."/>
            <person name="Trotsenko Y.A."/>
        </authorList>
    </citation>
    <scope>NUCLEOTIDE SEQUENCE [LARGE SCALE GENOMIC DNA]</scope>
    <source>
        <strain evidence="17 18">PK2</strain>
    </source>
</reference>
<protein>
    <recommendedName>
        <fullName evidence="2">Parvulin-like PPIase</fullName>
    </recommendedName>
    <alternativeName>
        <fullName evidence="9">Peptidyl-prolyl cis-trans isomerase plp</fullName>
    </alternativeName>
    <alternativeName>
        <fullName evidence="12">Periplasmic chaperone PpiD</fullName>
    </alternativeName>
    <alternativeName>
        <fullName evidence="13">Periplasmic folding chaperone</fullName>
    </alternativeName>
    <alternativeName>
        <fullName evidence="10">Rotamase plp</fullName>
    </alternativeName>
</protein>
<dbReference type="InterPro" id="IPR000297">
    <property type="entry name" value="PPIase_PpiC"/>
</dbReference>
<dbReference type="Gene3D" id="3.10.50.40">
    <property type="match status" value="1"/>
</dbReference>
<comment type="similarity">
    <text evidence="11">Belongs to the PpiD chaperone family.</text>
</comment>
<evidence type="ECO:0000256" key="3">
    <source>
        <dbReference type="ARBA" id="ARBA00022475"/>
    </source>
</evidence>
<dbReference type="PANTHER" id="PTHR47529">
    <property type="entry name" value="PEPTIDYL-PROLYL CIS-TRANS ISOMERASE D"/>
    <property type="match status" value="1"/>
</dbReference>
<dbReference type="EMBL" id="MCRJ01000134">
    <property type="protein sequence ID" value="ODN68781.1"/>
    <property type="molecule type" value="Genomic_DNA"/>
</dbReference>
<evidence type="ECO:0000256" key="12">
    <source>
        <dbReference type="ARBA" id="ARBA00040743"/>
    </source>
</evidence>
<keyword evidence="14 17" id="KW-0413">Isomerase</keyword>
<gene>
    <name evidence="17" type="primary">ppiD</name>
    <name evidence="17" type="ORF">A6302_03924</name>
</gene>
<dbReference type="GO" id="GO:0005886">
    <property type="term" value="C:plasma membrane"/>
    <property type="evidence" value="ECO:0007669"/>
    <property type="project" value="UniProtKB-SubCell"/>
</dbReference>
<name>A0A1E3GZM8_9HYPH</name>
<dbReference type="SUPFAM" id="SSF54534">
    <property type="entry name" value="FKBP-like"/>
    <property type="match status" value="1"/>
</dbReference>
<dbReference type="Pfam" id="PF13145">
    <property type="entry name" value="Rotamase_2"/>
    <property type="match status" value="1"/>
</dbReference>
<evidence type="ECO:0000256" key="10">
    <source>
        <dbReference type="ARBA" id="ARBA00031484"/>
    </source>
</evidence>
<evidence type="ECO:0000259" key="16">
    <source>
        <dbReference type="PROSITE" id="PS50198"/>
    </source>
</evidence>
<organism evidence="17 18">
    <name type="scientific">Methylobrevis pamukkalensis</name>
    <dbReference type="NCBI Taxonomy" id="1439726"/>
    <lineage>
        <taxon>Bacteria</taxon>
        <taxon>Pseudomonadati</taxon>
        <taxon>Pseudomonadota</taxon>
        <taxon>Alphaproteobacteria</taxon>
        <taxon>Hyphomicrobiales</taxon>
        <taxon>Pleomorphomonadaceae</taxon>
        <taxon>Methylobrevis</taxon>
    </lineage>
</organism>
<evidence type="ECO:0000256" key="7">
    <source>
        <dbReference type="ARBA" id="ARBA00023136"/>
    </source>
</evidence>
<accession>A0A1E3GZM8</accession>
<evidence type="ECO:0000256" key="14">
    <source>
        <dbReference type="PROSITE-ProRule" id="PRU00278"/>
    </source>
</evidence>
<keyword evidence="7 15" id="KW-0472">Membrane</keyword>
<dbReference type="Proteomes" id="UP000094622">
    <property type="component" value="Unassembled WGS sequence"/>
</dbReference>
<keyword evidence="6 15" id="KW-1133">Transmembrane helix</keyword>
<evidence type="ECO:0000313" key="17">
    <source>
        <dbReference type="EMBL" id="ODN68781.1"/>
    </source>
</evidence>
<keyword evidence="3" id="KW-1003">Cell membrane</keyword>
<evidence type="ECO:0000256" key="6">
    <source>
        <dbReference type="ARBA" id="ARBA00022989"/>
    </source>
</evidence>
<comment type="subcellular location">
    <subcellularLocation>
        <location evidence="1">Cell inner membrane</location>
        <topology evidence="1">Single-pass type II membrane protein</topology>
        <orientation evidence="1">Periplasmic side</orientation>
    </subcellularLocation>
</comment>
<evidence type="ECO:0000256" key="5">
    <source>
        <dbReference type="ARBA" id="ARBA00022692"/>
    </source>
</evidence>
<dbReference type="PANTHER" id="PTHR47529:SF1">
    <property type="entry name" value="PERIPLASMIC CHAPERONE PPID"/>
    <property type="match status" value="1"/>
</dbReference>
<proteinExistence type="inferred from homology"/>
<evidence type="ECO:0000256" key="8">
    <source>
        <dbReference type="ARBA" id="ARBA00023186"/>
    </source>
</evidence>
<dbReference type="AlphaFoldDB" id="A0A1E3GZM8"/>
<evidence type="ECO:0000313" key="18">
    <source>
        <dbReference type="Proteomes" id="UP000094622"/>
    </source>
</evidence>
<evidence type="ECO:0000256" key="2">
    <source>
        <dbReference type="ARBA" id="ARBA00018370"/>
    </source>
</evidence>
<keyword evidence="4" id="KW-0997">Cell inner membrane</keyword>
<feature type="transmembrane region" description="Helical" evidence="15">
    <location>
        <begin position="12"/>
        <end position="31"/>
    </location>
</feature>
<sequence>MLDSLRRGAQTLVAKILLGLLVASFAVWGISGSITSMSTDSIASVGDTDIRIADFQRAYQFETQAIVRQLGQPLTPSQAAAFGIPQRVLGRMMSEAALTDAANAFGIGISDERLAAEIAADPSLQRDGKFDRAYFSQLLRSNNLNEASYIEERREAERRGQLVDGLFGGIKAPAALTEAVVSYGSEVRDVDYVRITAANVGTIAPPDDATLATWFETRKGDFRAPEYRSATVMTLTPEAIADPAAITPEQVTAEYERNKASYGKPERRLVQRILFPNADEARAALDRINGGMTFDALAAERGLADADYDLGTVAKADVVDPAIADAAFALAAPGMSEPVETRFGAALVRVVAIEPESVAPLAEIEPQIRAELAAAEARRVAGEMQQDIEDALAGGATLAEVAAQFKLTTTPLPEMDSTGAGTDGQPVAGLPQAQTFLTDLFQSDVGVENAPLQVGRDGTAWFEVTKVTPGRDRSLDEVRAQAVAAWTAEEAARKVDVSAEAIFRAVKGGADFAAEAAKAGLTVETSPKFTRRSADTAIGPDAQEAAFGGPEGFVAMSAGPDESRIVLKVRNAVPIPYFAESSDAIEAQTKLSEEMENGVLAQYIDHLQTTLGSSVNQQTLQAILGTSGG</sequence>
<dbReference type="SUPFAM" id="SSF109998">
    <property type="entry name" value="Triger factor/SurA peptide-binding domain-like"/>
    <property type="match status" value="1"/>
</dbReference>
<dbReference type="RefSeq" id="WP_069308147.1">
    <property type="nucleotide sequence ID" value="NZ_MCRJ01000134.1"/>
</dbReference>
<dbReference type="PROSITE" id="PS50198">
    <property type="entry name" value="PPIC_PPIASE_2"/>
    <property type="match status" value="1"/>
</dbReference>
<evidence type="ECO:0000256" key="13">
    <source>
        <dbReference type="ARBA" id="ARBA00042775"/>
    </source>
</evidence>
<evidence type="ECO:0000256" key="9">
    <source>
        <dbReference type="ARBA" id="ARBA00030642"/>
    </source>
</evidence>
<dbReference type="GO" id="GO:0003755">
    <property type="term" value="F:peptidyl-prolyl cis-trans isomerase activity"/>
    <property type="evidence" value="ECO:0007669"/>
    <property type="project" value="UniProtKB-KW"/>
</dbReference>
<feature type="domain" description="PpiC" evidence="16">
    <location>
        <begin position="265"/>
        <end position="352"/>
    </location>
</feature>
<dbReference type="OrthoDB" id="9768393at2"/>